<gene>
    <name evidence="2" type="ORF">A3G52_04875</name>
</gene>
<feature type="transmembrane region" description="Helical" evidence="1">
    <location>
        <begin position="6"/>
        <end position="31"/>
    </location>
</feature>
<dbReference type="EMBL" id="MHSK01000013">
    <property type="protein sequence ID" value="OHA42383.1"/>
    <property type="molecule type" value="Genomic_DNA"/>
</dbReference>
<dbReference type="AlphaFoldDB" id="A0A1G2P275"/>
<feature type="transmembrane region" description="Helical" evidence="1">
    <location>
        <begin position="52"/>
        <end position="73"/>
    </location>
</feature>
<evidence type="ECO:0000313" key="3">
    <source>
        <dbReference type="Proteomes" id="UP000177269"/>
    </source>
</evidence>
<dbReference type="Pfam" id="PF08570">
    <property type="entry name" value="DUF1761"/>
    <property type="match status" value="1"/>
</dbReference>
<dbReference type="InterPro" id="IPR013879">
    <property type="entry name" value="DUF1761"/>
</dbReference>
<feature type="transmembrane region" description="Helical" evidence="1">
    <location>
        <begin position="85"/>
        <end position="106"/>
    </location>
</feature>
<evidence type="ECO:0008006" key="4">
    <source>
        <dbReference type="Google" id="ProtNLM"/>
    </source>
</evidence>
<dbReference type="Proteomes" id="UP000177269">
    <property type="component" value="Unassembled WGS sequence"/>
</dbReference>
<keyword evidence="1" id="KW-0472">Membrane</keyword>
<reference evidence="2 3" key="1">
    <citation type="journal article" date="2016" name="Nat. Commun.">
        <title>Thousands of microbial genomes shed light on interconnected biogeochemical processes in an aquifer system.</title>
        <authorList>
            <person name="Anantharaman K."/>
            <person name="Brown C.T."/>
            <person name="Hug L.A."/>
            <person name="Sharon I."/>
            <person name="Castelle C.J."/>
            <person name="Probst A.J."/>
            <person name="Thomas B.C."/>
            <person name="Singh A."/>
            <person name="Wilkins M.J."/>
            <person name="Karaoz U."/>
            <person name="Brodie E.L."/>
            <person name="Williams K.H."/>
            <person name="Hubbard S.S."/>
            <person name="Banfield J.F."/>
        </authorList>
    </citation>
    <scope>NUCLEOTIDE SEQUENCE [LARGE SCALE GENOMIC DNA]</scope>
</reference>
<evidence type="ECO:0000313" key="2">
    <source>
        <dbReference type="EMBL" id="OHA42383.1"/>
    </source>
</evidence>
<organism evidence="2 3">
    <name type="scientific">Candidatus Taylorbacteria bacterium RIFCSPLOWO2_12_FULL_43_20</name>
    <dbReference type="NCBI Taxonomy" id="1802332"/>
    <lineage>
        <taxon>Bacteria</taxon>
        <taxon>Candidatus Tayloriibacteriota</taxon>
    </lineage>
</organism>
<feature type="transmembrane region" description="Helical" evidence="1">
    <location>
        <begin position="113"/>
        <end position="134"/>
    </location>
</feature>
<proteinExistence type="predicted"/>
<sequence>MTIDLNWWAILVSGIIGMLLGSLWYSQILFGKQWMEAMGKKEDEADMHKNMWGAYSISFIGALLASFILALLVEYKLAATFLEGTILGIMAWVGFVLPFGLNGVLFESRNKKLFYINTGYYLLWFVLAGGILAVW</sequence>
<comment type="caution">
    <text evidence="2">The sequence shown here is derived from an EMBL/GenBank/DDBJ whole genome shotgun (WGS) entry which is preliminary data.</text>
</comment>
<evidence type="ECO:0000256" key="1">
    <source>
        <dbReference type="SAM" id="Phobius"/>
    </source>
</evidence>
<name>A0A1G2P275_9BACT</name>
<accession>A0A1G2P275</accession>
<protein>
    <recommendedName>
        <fullName evidence="4">DUF1761 domain-containing protein</fullName>
    </recommendedName>
</protein>
<keyword evidence="1" id="KW-1133">Transmembrane helix</keyword>
<keyword evidence="1" id="KW-0812">Transmembrane</keyword>